<dbReference type="Gene3D" id="1.20.5.780">
    <property type="entry name" value="Single helix bin"/>
    <property type="match status" value="1"/>
</dbReference>
<dbReference type="STRING" id="1328314.Achr_30400"/>
<dbReference type="GO" id="GO:0006355">
    <property type="term" value="P:regulation of DNA-templated transcription"/>
    <property type="evidence" value="ECO:0007669"/>
    <property type="project" value="InterPro"/>
</dbReference>
<protein>
    <recommendedName>
        <fullName evidence="5">DUF1778 domain-containing protein</fullName>
    </recommendedName>
</protein>
<dbReference type="HOGENOM" id="CLU_152494_3_3_6"/>
<dbReference type="AlphaFoldDB" id="A0A0C4WJ27"/>
<dbReference type="KEGG" id="acx:Achr_30400"/>
<reference evidence="3 4" key="1">
    <citation type="journal article" date="2015" name="PLoS ONE">
        <title>Azotobacter Genomes: The Genome of Azotobacter chroococcum NCIMB 8003 (ATCC 4412).</title>
        <authorList>
            <person name="Robson R.L."/>
            <person name="Jones R."/>
            <person name="Robson R.M."/>
            <person name="Schwartz A."/>
            <person name="Richardson T.H."/>
        </authorList>
    </citation>
    <scope>NUCLEOTIDE SEQUENCE [LARGE SCALE GENOMIC DNA]</scope>
    <source>
        <strain evidence="3 4">NCIMB 8003</strain>
    </source>
</reference>
<organism evidence="3 4">
    <name type="scientific">Azotobacter chroococcum NCIMB 8003</name>
    <dbReference type="NCBI Taxonomy" id="1328314"/>
    <lineage>
        <taxon>Bacteria</taxon>
        <taxon>Pseudomonadati</taxon>
        <taxon>Pseudomonadota</taxon>
        <taxon>Gammaproteobacteria</taxon>
        <taxon>Pseudomonadales</taxon>
        <taxon>Pseudomonadaceae</taxon>
        <taxon>Azotobacter</taxon>
    </lineage>
</organism>
<comment type="similarity">
    <text evidence="2">Belongs to the TacA antitoxin family.</text>
</comment>
<dbReference type="SUPFAM" id="SSF47598">
    <property type="entry name" value="Ribbon-helix-helix"/>
    <property type="match status" value="1"/>
</dbReference>
<evidence type="ECO:0008006" key="5">
    <source>
        <dbReference type="Google" id="ProtNLM"/>
    </source>
</evidence>
<dbReference type="Pfam" id="PF08681">
    <property type="entry name" value="TacA1"/>
    <property type="match status" value="1"/>
</dbReference>
<evidence type="ECO:0000313" key="4">
    <source>
        <dbReference type="Proteomes" id="UP000068210"/>
    </source>
</evidence>
<accession>A0A0C4WJ27</accession>
<dbReference type="PANTHER" id="PTHR35401:SF2">
    <property type="entry name" value="ABC-TYPE TRANSPORT SYSTEM"/>
    <property type="match status" value="1"/>
</dbReference>
<dbReference type="InterPro" id="IPR010985">
    <property type="entry name" value="Ribbon_hlx_hlx"/>
</dbReference>
<sequence length="86" mass="9432">MTTTNSERINLRASTEAKRVIENAASLLGTTVSAFMLGQAYEAAKRVLAEHELLILSARDRDQLLALLDNPPAPNAELRELLSRAE</sequence>
<evidence type="ECO:0000256" key="1">
    <source>
        <dbReference type="ARBA" id="ARBA00022649"/>
    </source>
</evidence>
<proteinExistence type="inferred from homology"/>
<dbReference type="InterPro" id="IPR014795">
    <property type="entry name" value="TacA_1-like"/>
</dbReference>
<evidence type="ECO:0000256" key="2">
    <source>
        <dbReference type="ARBA" id="ARBA00049988"/>
    </source>
</evidence>
<keyword evidence="4" id="KW-1185">Reference proteome</keyword>
<dbReference type="Proteomes" id="UP000068210">
    <property type="component" value="Chromosome"/>
</dbReference>
<keyword evidence="1" id="KW-1277">Toxin-antitoxin system</keyword>
<gene>
    <name evidence="3" type="ORF">Achr_30400</name>
</gene>
<name>A0A0C4WJ27_9GAMM</name>
<dbReference type="PANTHER" id="PTHR35401">
    <property type="entry name" value="COPG FAMILY HELIX-TURN-HELIX PROTEIN-RELATED-RELATED"/>
    <property type="match status" value="1"/>
</dbReference>
<dbReference type="EMBL" id="CP010415">
    <property type="protein sequence ID" value="AJE22453.1"/>
    <property type="molecule type" value="Genomic_DNA"/>
</dbReference>
<dbReference type="RefSeq" id="WP_039805674.1">
    <property type="nucleotide sequence ID" value="NZ_CP010415.1"/>
</dbReference>
<evidence type="ECO:0000313" key="3">
    <source>
        <dbReference type="EMBL" id="AJE22453.1"/>
    </source>
</evidence>